<evidence type="ECO:0000313" key="2">
    <source>
        <dbReference type="EMBL" id="KAB2587088.1"/>
    </source>
</evidence>
<dbReference type="Pfam" id="PF01047">
    <property type="entry name" value="MarR"/>
    <property type="match status" value="1"/>
</dbReference>
<dbReference type="EMBL" id="CP050124">
    <property type="protein sequence ID" value="QIP38782.1"/>
    <property type="molecule type" value="Genomic_DNA"/>
</dbReference>
<evidence type="ECO:0000313" key="4">
    <source>
        <dbReference type="EMBL" id="QIP38782.1"/>
    </source>
</evidence>
<accession>A0A0E4A4Q0</accession>
<evidence type="ECO:0000313" key="6">
    <source>
        <dbReference type="Proteomes" id="UP000502345"/>
    </source>
</evidence>
<proteinExistence type="predicted"/>
<dbReference type="PANTHER" id="PTHR39515:SF2">
    <property type="entry name" value="HTH-TYPE TRANSCRIPTIONAL REGULATOR RV0880"/>
    <property type="match status" value="1"/>
</dbReference>
<dbReference type="SUPFAM" id="SSF46785">
    <property type="entry name" value="Winged helix' DNA-binding domain"/>
    <property type="match status" value="1"/>
</dbReference>
<organism evidence="2 5">
    <name type="scientific">Rhodococcus erythropolis</name>
    <name type="common">Arthrobacter picolinophilus</name>
    <dbReference type="NCBI Taxonomy" id="1833"/>
    <lineage>
        <taxon>Bacteria</taxon>
        <taxon>Bacillati</taxon>
        <taxon>Actinomycetota</taxon>
        <taxon>Actinomycetes</taxon>
        <taxon>Mycobacteriales</taxon>
        <taxon>Nocardiaceae</taxon>
        <taxon>Rhodococcus</taxon>
        <taxon>Rhodococcus erythropolis group</taxon>
    </lineage>
</organism>
<dbReference type="Proteomes" id="UP000325576">
    <property type="component" value="Unassembled WGS sequence"/>
</dbReference>
<gene>
    <name evidence="2" type="ORF">BS297_01910</name>
    <name evidence="4" type="ORF">G9444_1538</name>
    <name evidence="3" type="ORF">I3517_07320</name>
</gene>
<dbReference type="PROSITE" id="PS50995">
    <property type="entry name" value="HTH_MARR_2"/>
    <property type="match status" value="1"/>
</dbReference>
<evidence type="ECO:0000313" key="7">
    <source>
        <dbReference type="Proteomes" id="UP000627573"/>
    </source>
</evidence>
<protein>
    <submittedName>
        <fullName evidence="2">MarR family transcriptional regulator</fullName>
    </submittedName>
</protein>
<evidence type="ECO:0000313" key="5">
    <source>
        <dbReference type="Proteomes" id="UP000325576"/>
    </source>
</evidence>
<dbReference type="Proteomes" id="UP000627573">
    <property type="component" value="Unassembled WGS sequence"/>
</dbReference>
<name>A0A0E4A4Q0_RHOER</name>
<dbReference type="KEGG" id="reb:XU06_06845"/>
<dbReference type="GO" id="GO:0003700">
    <property type="term" value="F:DNA-binding transcription factor activity"/>
    <property type="evidence" value="ECO:0007669"/>
    <property type="project" value="InterPro"/>
</dbReference>
<feature type="domain" description="HTH marR-type" evidence="1">
    <location>
        <begin position="5"/>
        <end position="139"/>
    </location>
</feature>
<reference evidence="4 6" key="2">
    <citation type="submission" date="2020-03" db="EMBL/GenBank/DDBJ databases">
        <title>Screen low temperature-resistant strains for efficient degradation of petroleum hydrocarbons under the low temperature.</title>
        <authorList>
            <person name="Wang Y."/>
            <person name="Chen J."/>
        </authorList>
    </citation>
    <scope>NUCLEOTIDE SEQUENCE [LARGE SCALE GENOMIC DNA]</scope>
    <source>
        <strain evidence="4 6">KB1</strain>
    </source>
</reference>
<dbReference type="EMBL" id="MRBO01000066">
    <property type="protein sequence ID" value="KAB2587088.1"/>
    <property type="molecule type" value="Genomic_DNA"/>
</dbReference>
<keyword evidence="7" id="KW-1185">Reference proteome</keyword>
<dbReference type="Proteomes" id="UP000502345">
    <property type="component" value="Chromosome"/>
</dbReference>
<dbReference type="PANTHER" id="PTHR39515">
    <property type="entry name" value="CONSERVED PROTEIN"/>
    <property type="match status" value="1"/>
</dbReference>
<dbReference type="SMART" id="SM00347">
    <property type="entry name" value="HTH_MARR"/>
    <property type="match status" value="1"/>
</dbReference>
<dbReference type="InterPro" id="IPR036388">
    <property type="entry name" value="WH-like_DNA-bd_sf"/>
</dbReference>
<dbReference type="Gene3D" id="1.10.10.10">
    <property type="entry name" value="Winged helix-like DNA-binding domain superfamily/Winged helix DNA-binding domain"/>
    <property type="match status" value="1"/>
</dbReference>
<dbReference type="AlphaFoldDB" id="A0A0E4A4Q0"/>
<evidence type="ECO:0000313" key="3">
    <source>
        <dbReference type="EMBL" id="MBH5142424.1"/>
    </source>
</evidence>
<dbReference type="RefSeq" id="WP_019749435.1">
    <property type="nucleotide sequence ID" value="NZ_AP018733.1"/>
</dbReference>
<dbReference type="PRINTS" id="PR00598">
    <property type="entry name" value="HTHMARR"/>
</dbReference>
<dbReference type="InterPro" id="IPR052526">
    <property type="entry name" value="HTH-type_Bedaq_tolerance"/>
</dbReference>
<evidence type="ECO:0000259" key="1">
    <source>
        <dbReference type="PROSITE" id="PS50995"/>
    </source>
</evidence>
<reference evidence="2 5" key="1">
    <citation type="journal article" date="2017" name="Poromechanics V (2013)">
        <title>Genomic Characterization of the Arsenic-Tolerant Actinobacterium, &lt;i&gt;Rhodococcus erythropolis&lt;/i&gt; S43.</title>
        <authorList>
            <person name="Retamal-Morales G."/>
            <person name="Mehnert M."/>
            <person name="Schwabe R."/>
            <person name="Tischler D."/>
            <person name="Schloemann M."/>
            <person name="Levican G.J."/>
        </authorList>
    </citation>
    <scope>NUCLEOTIDE SEQUENCE [LARGE SCALE GENOMIC DNA]</scope>
    <source>
        <strain evidence="2 5">S43</strain>
    </source>
</reference>
<sequence>MTDEEQQLHELLVNLVSNTHRFAKLAGSFASDQYPRAWLRALSLLEEYGEMRISDFARLDRSSQPSATALLRKLGENGYVERRADPEDARAVRVAMTEKGRKILNDGRNEIADALVPHFVELGPEQIKKLADGLAELRSIIKTSDPS</sequence>
<dbReference type="InterPro" id="IPR000835">
    <property type="entry name" value="HTH_MarR-typ"/>
</dbReference>
<dbReference type="EMBL" id="JAECSB010000028">
    <property type="protein sequence ID" value="MBH5142424.1"/>
    <property type="molecule type" value="Genomic_DNA"/>
</dbReference>
<reference evidence="3 7" key="3">
    <citation type="submission" date="2020-12" db="EMBL/GenBank/DDBJ databases">
        <title>Draft genome sequence of furan degrading bacterial strain FUR100.</title>
        <authorList>
            <person name="Woiski C."/>
        </authorList>
    </citation>
    <scope>NUCLEOTIDE SEQUENCE [LARGE SCALE GENOMIC DNA]</scope>
    <source>
        <strain evidence="3 7">FUR100</strain>
    </source>
</reference>
<dbReference type="InterPro" id="IPR036390">
    <property type="entry name" value="WH_DNA-bd_sf"/>
</dbReference>